<evidence type="ECO:0000259" key="8">
    <source>
        <dbReference type="Pfam" id="PF02687"/>
    </source>
</evidence>
<feature type="transmembrane region" description="Helical" evidence="7">
    <location>
        <begin position="367"/>
        <end position="392"/>
    </location>
</feature>
<feature type="transmembrane region" description="Helical" evidence="7">
    <location>
        <begin position="511"/>
        <end position="532"/>
    </location>
</feature>
<evidence type="ECO:0000313" key="10">
    <source>
        <dbReference type="Proteomes" id="UP000805614"/>
    </source>
</evidence>
<dbReference type="RefSeq" id="WP_187244485.1">
    <property type="nucleotide sequence ID" value="NZ_BAAAOK010000004.1"/>
</dbReference>
<gene>
    <name evidence="9" type="ORF">HKK74_18490</name>
</gene>
<evidence type="ECO:0000313" key="9">
    <source>
        <dbReference type="EMBL" id="MBC6467467.1"/>
    </source>
</evidence>
<evidence type="ECO:0000256" key="4">
    <source>
        <dbReference type="ARBA" id="ARBA00022692"/>
    </source>
</evidence>
<feature type="domain" description="ABC3 transporter permease C-terminal" evidence="8">
    <location>
        <begin position="287"/>
        <end position="390"/>
    </location>
</feature>
<dbReference type="PANTHER" id="PTHR30489">
    <property type="entry name" value="LIPOPROTEIN-RELEASING SYSTEM TRANSMEMBRANE PROTEIN LOLE"/>
    <property type="match status" value="1"/>
</dbReference>
<evidence type="ECO:0000256" key="2">
    <source>
        <dbReference type="ARBA" id="ARBA00005236"/>
    </source>
</evidence>
<sequence length="883" mass="92003">MLTLIWLRGLLLHRAARLAAAAVGVAAAVALLASLGAFLTSAKSTMTQRSIDRVPVDWQIEGDPSIEPALHADRRFTDLRRVDFADTAGLEARTAGQTLTTGAGQVLGLPSGYAAAFPGELRSLVGGADGVLLAQQTAANLHAAPGDTVKVQRAGLPAAQVRVDGVVELPSADSLFQKVGAPVGAQPQAPPDNVLLLPADTWHRLFDPVAHARPDQVRTQFHARLRHALPADPAGAYARVSGSARNLEVRLAGAGRVGDNLGAALGAARADALYAQILFLFLGAPGAVLAGLLTAVITGSGATRRRTEQALLRTRGATRRTLLTLATAEAVAVGVVGAAAGLGIAALTGRLAFGSAGFGATPATTAYWEGGAVVAGLVIAVLAVLIPAARDARHGTVASARRQIGAARRAPAWLRYGLDLWLLVTAGAVFWAAGRNGYKIVLVPEGLPTISVSYWAFAAPALLWAGAGLLTWRVTYWLLGRGRPVVARLSRPLAGGLADTVAATLSRQRVLIARTVALAALTVVFAGTTSVFDATYRHQALVDAQLTNGADVTVTESPGAYVPPGEARRIAAVPGVGHVEPLQHRFAYVGADLQDLYGIRPTGFSAATELQDAYFSGGTARELIGRLARRPDAVLVSEETVKDFQLRPGDQLRLRLQDGRTRQYRTVVFHYAGIAKEFPTAPRDSFLVANADYVAAQTGSDTVGTFLVTASGRSPHELAANLRGRLGSGAQITDLDSVHHVVGTSLTAVDLRGLTTIELTYAVALAAAATGLLLALGFTERRRTFALASVLGARTRRLGAFVWTEVAVVTVGAALMGGLAAWPLSHMLVKILTGVFDPPPAGLTVPWAYLGLVVAIGLIALLAAGAAAIRAVRRPPLTVLRDL</sequence>
<evidence type="ECO:0000256" key="5">
    <source>
        <dbReference type="ARBA" id="ARBA00022989"/>
    </source>
</evidence>
<evidence type="ECO:0000256" key="6">
    <source>
        <dbReference type="ARBA" id="ARBA00023136"/>
    </source>
</evidence>
<keyword evidence="6 7" id="KW-0472">Membrane</keyword>
<name>A0ABR7LRI9_9ACTN</name>
<comment type="caution">
    <text evidence="9">The sequence shown here is derived from an EMBL/GenBank/DDBJ whole genome shotgun (WGS) entry which is preliminary data.</text>
</comment>
<protein>
    <submittedName>
        <fullName evidence="9">ABC transporter permease</fullName>
    </submittedName>
</protein>
<dbReference type="InterPro" id="IPR051447">
    <property type="entry name" value="Lipoprotein-release_system"/>
</dbReference>
<feature type="transmembrane region" description="Helical" evidence="7">
    <location>
        <begin position="759"/>
        <end position="779"/>
    </location>
</feature>
<dbReference type="InterPro" id="IPR003838">
    <property type="entry name" value="ABC3_permease_C"/>
</dbReference>
<dbReference type="PANTHER" id="PTHR30489:SF0">
    <property type="entry name" value="LIPOPROTEIN-RELEASING SYSTEM TRANSMEMBRANE PROTEIN LOLE"/>
    <property type="match status" value="1"/>
</dbReference>
<keyword evidence="4 7" id="KW-0812">Transmembrane</keyword>
<feature type="domain" description="ABC3 transporter permease C-terminal" evidence="8">
    <location>
        <begin position="762"/>
        <end position="876"/>
    </location>
</feature>
<dbReference type="Pfam" id="PF02687">
    <property type="entry name" value="FtsX"/>
    <property type="match status" value="2"/>
</dbReference>
<feature type="transmembrane region" description="Helical" evidence="7">
    <location>
        <begin position="322"/>
        <end position="347"/>
    </location>
</feature>
<proteinExistence type="inferred from homology"/>
<dbReference type="Proteomes" id="UP000805614">
    <property type="component" value="Unassembled WGS sequence"/>
</dbReference>
<feature type="transmembrane region" description="Helical" evidence="7">
    <location>
        <begin position="454"/>
        <end position="479"/>
    </location>
</feature>
<comment type="similarity">
    <text evidence="2">Belongs to the ABC-4 integral membrane protein family. LolC/E subfamily.</text>
</comment>
<evidence type="ECO:0000256" key="1">
    <source>
        <dbReference type="ARBA" id="ARBA00004651"/>
    </source>
</evidence>
<accession>A0ABR7LRI9</accession>
<feature type="transmembrane region" description="Helical" evidence="7">
    <location>
        <begin position="847"/>
        <end position="872"/>
    </location>
</feature>
<keyword evidence="3" id="KW-1003">Cell membrane</keyword>
<feature type="transmembrane region" description="Helical" evidence="7">
    <location>
        <begin position="277"/>
        <end position="301"/>
    </location>
</feature>
<reference evidence="9 10" key="1">
    <citation type="submission" date="2020-06" db="EMBL/GenBank/DDBJ databases">
        <title>Actinomadura xiongansis sp. nov., isolated from soil of Baiyangdian.</title>
        <authorList>
            <person name="Zhang X."/>
        </authorList>
    </citation>
    <scope>NUCLEOTIDE SEQUENCE [LARGE SCALE GENOMIC DNA]</scope>
    <source>
        <strain evidence="9 10">HBUM206468</strain>
    </source>
</reference>
<feature type="transmembrane region" description="Helical" evidence="7">
    <location>
        <begin position="800"/>
        <end position="822"/>
    </location>
</feature>
<dbReference type="EMBL" id="JABVEC010000013">
    <property type="protein sequence ID" value="MBC6467467.1"/>
    <property type="molecule type" value="Genomic_DNA"/>
</dbReference>
<keyword evidence="10" id="KW-1185">Reference proteome</keyword>
<organism evidence="9 10">
    <name type="scientific">Actinomadura alba</name>
    <dbReference type="NCBI Taxonomy" id="406431"/>
    <lineage>
        <taxon>Bacteria</taxon>
        <taxon>Bacillati</taxon>
        <taxon>Actinomycetota</taxon>
        <taxon>Actinomycetes</taxon>
        <taxon>Streptosporangiales</taxon>
        <taxon>Thermomonosporaceae</taxon>
        <taxon>Actinomadura</taxon>
    </lineage>
</organism>
<evidence type="ECO:0000256" key="7">
    <source>
        <dbReference type="SAM" id="Phobius"/>
    </source>
</evidence>
<evidence type="ECO:0000256" key="3">
    <source>
        <dbReference type="ARBA" id="ARBA00022475"/>
    </source>
</evidence>
<comment type="subcellular location">
    <subcellularLocation>
        <location evidence="1">Cell membrane</location>
        <topology evidence="1">Multi-pass membrane protein</topology>
    </subcellularLocation>
</comment>
<feature type="transmembrane region" description="Helical" evidence="7">
    <location>
        <begin position="413"/>
        <end position="434"/>
    </location>
</feature>
<keyword evidence="5 7" id="KW-1133">Transmembrane helix</keyword>